<accession>A0ABQ1GWB0</accession>
<feature type="signal peptide" evidence="9">
    <location>
        <begin position="1"/>
        <end position="33"/>
    </location>
</feature>
<evidence type="ECO:0000313" key="13">
    <source>
        <dbReference type="Proteomes" id="UP000620046"/>
    </source>
</evidence>
<dbReference type="SUPFAM" id="SSF49452">
    <property type="entry name" value="Starch-binding domain-like"/>
    <property type="match status" value="1"/>
</dbReference>
<feature type="domain" description="TonB-dependent receptor plug" evidence="11">
    <location>
        <begin position="133"/>
        <end position="229"/>
    </location>
</feature>
<evidence type="ECO:0000256" key="4">
    <source>
        <dbReference type="ARBA" id="ARBA00022692"/>
    </source>
</evidence>
<gene>
    <name evidence="12" type="primary">oar</name>
    <name evidence="12" type="ORF">GCM10010981_45170</name>
</gene>
<keyword evidence="5 8" id="KW-0798">TonB box</keyword>
<organism evidence="12 13">
    <name type="scientific">Dyella nitratireducens</name>
    <dbReference type="NCBI Taxonomy" id="1849580"/>
    <lineage>
        <taxon>Bacteria</taxon>
        <taxon>Pseudomonadati</taxon>
        <taxon>Pseudomonadota</taxon>
        <taxon>Gammaproteobacteria</taxon>
        <taxon>Lysobacterales</taxon>
        <taxon>Rhodanobacteraceae</taxon>
        <taxon>Dyella</taxon>
    </lineage>
</organism>
<dbReference type="Proteomes" id="UP000620046">
    <property type="component" value="Unassembled WGS sequence"/>
</dbReference>
<evidence type="ECO:0000256" key="6">
    <source>
        <dbReference type="ARBA" id="ARBA00023136"/>
    </source>
</evidence>
<dbReference type="EMBL" id="BMJA01000006">
    <property type="protein sequence ID" value="GGA50736.1"/>
    <property type="molecule type" value="Genomic_DNA"/>
</dbReference>
<dbReference type="InterPro" id="IPR000531">
    <property type="entry name" value="Beta-barrel_TonB"/>
</dbReference>
<comment type="caution">
    <text evidence="12">The sequence shown here is derived from an EMBL/GenBank/DDBJ whole genome shotgun (WGS) entry which is preliminary data.</text>
</comment>
<dbReference type="InterPro" id="IPR037066">
    <property type="entry name" value="Plug_dom_sf"/>
</dbReference>
<feature type="domain" description="TonB-dependent receptor-like beta-barrel" evidence="10">
    <location>
        <begin position="396"/>
        <end position="723"/>
    </location>
</feature>
<dbReference type="PANTHER" id="PTHR30069">
    <property type="entry name" value="TONB-DEPENDENT OUTER MEMBRANE RECEPTOR"/>
    <property type="match status" value="1"/>
</dbReference>
<dbReference type="InterPro" id="IPR013784">
    <property type="entry name" value="Carb-bd-like_fold"/>
</dbReference>
<dbReference type="RefSeq" id="WP_188798085.1">
    <property type="nucleotide sequence ID" value="NZ_BMJA01000006.1"/>
</dbReference>
<evidence type="ECO:0000256" key="5">
    <source>
        <dbReference type="ARBA" id="ARBA00023077"/>
    </source>
</evidence>
<name>A0ABQ1GWB0_9GAMM</name>
<keyword evidence="13" id="KW-1185">Reference proteome</keyword>
<keyword evidence="2" id="KW-0813">Transport</keyword>
<reference evidence="13" key="1">
    <citation type="journal article" date="2019" name="Int. J. Syst. Evol. Microbiol.">
        <title>The Global Catalogue of Microorganisms (GCM) 10K type strain sequencing project: providing services to taxonomists for standard genome sequencing and annotation.</title>
        <authorList>
            <consortium name="The Broad Institute Genomics Platform"/>
            <consortium name="The Broad Institute Genome Sequencing Center for Infectious Disease"/>
            <person name="Wu L."/>
            <person name="Ma J."/>
        </authorList>
    </citation>
    <scope>NUCLEOTIDE SEQUENCE [LARGE SCALE GENOMIC DNA]</scope>
    <source>
        <strain evidence="13">CGMCC 1.15439</strain>
    </source>
</reference>
<keyword evidence="9" id="KW-0732">Signal</keyword>
<keyword evidence="7" id="KW-0998">Cell outer membrane</keyword>
<evidence type="ECO:0000256" key="2">
    <source>
        <dbReference type="ARBA" id="ARBA00022448"/>
    </source>
</evidence>
<dbReference type="Pfam" id="PF00593">
    <property type="entry name" value="TonB_dep_Rec_b-barrel"/>
    <property type="match status" value="1"/>
</dbReference>
<evidence type="ECO:0000259" key="11">
    <source>
        <dbReference type="Pfam" id="PF07715"/>
    </source>
</evidence>
<evidence type="ECO:0000313" key="12">
    <source>
        <dbReference type="EMBL" id="GGA50736.1"/>
    </source>
</evidence>
<evidence type="ECO:0000256" key="9">
    <source>
        <dbReference type="SAM" id="SignalP"/>
    </source>
</evidence>
<keyword evidence="4" id="KW-0812">Transmembrane</keyword>
<evidence type="ECO:0000259" key="10">
    <source>
        <dbReference type="Pfam" id="PF00593"/>
    </source>
</evidence>
<evidence type="ECO:0000256" key="8">
    <source>
        <dbReference type="RuleBase" id="RU003357"/>
    </source>
</evidence>
<dbReference type="Gene3D" id="2.40.170.20">
    <property type="entry name" value="TonB-dependent receptor, beta-barrel domain"/>
    <property type="match status" value="1"/>
</dbReference>
<keyword evidence="3" id="KW-1134">Transmembrane beta strand</keyword>
<proteinExistence type="inferred from homology"/>
<evidence type="ECO:0000256" key="1">
    <source>
        <dbReference type="ARBA" id="ARBA00004571"/>
    </source>
</evidence>
<dbReference type="Pfam" id="PF07715">
    <property type="entry name" value="Plug"/>
    <property type="match status" value="1"/>
</dbReference>
<dbReference type="SUPFAM" id="SSF56935">
    <property type="entry name" value="Porins"/>
    <property type="match status" value="1"/>
</dbReference>
<evidence type="ECO:0000256" key="7">
    <source>
        <dbReference type="ARBA" id="ARBA00023237"/>
    </source>
</evidence>
<feature type="chain" id="PRO_5047482037" evidence="9">
    <location>
        <begin position="34"/>
        <end position="1023"/>
    </location>
</feature>
<dbReference type="PANTHER" id="PTHR30069:SF46">
    <property type="entry name" value="OAR PROTEIN"/>
    <property type="match status" value="1"/>
</dbReference>
<dbReference type="InterPro" id="IPR036942">
    <property type="entry name" value="Beta-barrel_TonB_sf"/>
</dbReference>
<dbReference type="InterPro" id="IPR039426">
    <property type="entry name" value="TonB-dep_rcpt-like"/>
</dbReference>
<dbReference type="Gene3D" id="2.60.40.1120">
    <property type="entry name" value="Carboxypeptidase-like, regulatory domain"/>
    <property type="match status" value="1"/>
</dbReference>
<comment type="similarity">
    <text evidence="8">Belongs to the TonB-dependent receptor family.</text>
</comment>
<dbReference type="Gene3D" id="2.170.130.10">
    <property type="entry name" value="TonB-dependent receptor, plug domain"/>
    <property type="match status" value="1"/>
</dbReference>
<comment type="subcellular location">
    <subcellularLocation>
        <location evidence="1">Cell outer membrane</location>
        <topology evidence="1">Multi-pass membrane protein</topology>
    </subcellularLocation>
</comment>
<evidence type="ECO:0000256" key="3">
    <source>
        <dbReference type="ARBA" id="ARBA00022452"/>
    </source>
</evidence>
<dbReference type="Pfam" id="PF13620">
    <property type="entry name" value="CarboxypepD_reg"/>
    <property type="match status" value="1"/>
</dbReference>
<dbReference type="InterPro" id="IPR012910">
    <property type="entry name" value="Plug_dom"/>
</dbReference>
<keyword evidence="6 8" id="KW-0472">Membrane</keyword>
<protein>
    <submittedName>
        <fullName evidence="12">Oar protein</fullName>
    </submittedName>
</protein>
<sequence length="1023" mass="111542">MTKHHLIGAGKPRRHALAAALAISFGFTGVAMAQSTTGSFFGQAPVGDSVTVTSQTGINRDVTVDGTGRYRIANLPVGVYTVQLKKDGAVVDTRNDVTLNVGVGTEVSFAAKTLNTVTVSANSIPQIDVTSVDSRSVITSKDLERLPLGRTAEAIALLAPGVVQGSGFFNNSLSFGGGSPSENAYYINGFSSSDPLSNLGGVGLPYGSIDQQETYIGGYSAKYGRSDGGVINQIGKQGTNEWHFGGQMIWEPRFAESDPVNRYYPNMALPAGYSYPKLAKPLAGTIYQARQNDKQWRTVYDAYVGGPLIKDKLFFFLAAESEKVEGTSTNTSDASQAAYLKYTNKLQKFYGKINWNITDNNLLELTHIVNKQPGDAGNIDPTGNPAISPEVSSGEYYGYNYSTGKTGGALGLYPIWSKNSTTLDIIKYTGYITQDLTVSATFGKNKVTNFTEIPGQNATDPFIANPINQNPAYTGGGTITNNNTVRLINSPDAKTRTHGLRLDVDYHLGSHDLSVGMDNMYYHAADQGQITSGPGYAWYYFVTSTPNDPINSYSAAPGTPYYVRQRIFHDATSMSVAQKAYYLEDKWQVTDRWMLDVGLRNDRFTNLNNSEQPYVRSGNQWAPRLGASWDVFGDSSMKVYANLGRYYLALPSSVAIRGASASTYTDQYFTYTGIAANGAPTGVTALGPAHSADNEYGVTPDPKTFTATNLRSEFQDELILGFDKTLGSSWTTGAKFTLRKLESAIDDVCDTGRIADKLTSMGLDASQYVTDQPGCRLFNPGHSNDFLVARADGSGYTKVTMTTKDWGFTDGAKRKYYAMNMYLEHPFDGKWQARLDYTFSRSYGNTEGQVRSDIGQTDVSKTEDWDFAALMANANGVLFNDRTHQIKAYGVYAITPEWMVSGRILATSGAPKSCLGYYPAPDTDPSGYGAAYHYCFAQPSAPGAAGRMPWNTRLDLGVMYRPMFAQQKLAFGVDVFNVLNRQVPTQWSATSESASPGTVLNSYGLGMYYTQPRYVRFSVSYDY</sequence>